<evidence type="ECO:0000256" key="1">
    <source>
        <dbReference type="SAM" id="MobiDB-lite"/>
    </source>
</evidence>
<name>A0A2A3WZH2_BREAU</name>
<sequence>MLARSPRRHGGGMDRAPRPAGRTMIGIIGATGMVGAAVAERLHSAGFPIRLGGRRRSAINHPTHADIESTQVDITDPVSLDAFCRNCSVVVNCAGPSYRILDTVARAAFSNGAHYVDPAGDDPVYTRLEQPPGPQRAAVVSAGLLPGVSAMIPSWLATRFDEPIRRLSCLAGGIAPLSDAAAADFLLSEEAGIGQPLADWSNHQRRTAALRPIRQINLPFFPGSVSAFPYLPTELERVCHRYKVPEARWFNIFPAGQAEQVIATLGPIPDTGLDDAVAQLRSAVVHDMQGQAPYHRIVVQAATDAGEVRTTVLSCEDGYQVTAFVTATVATLVHSDQIPNGVYRAEDILDPSDIITSLHGLQGVSVIEIGPSLELIDPTQAQTSTHEEEGEL</sequence>
<evidence type="ECO:0000313" key="4">
    <source>
        <dbReference type="EMBL" id="TGD36529.1"/>
    </source>
</evidence>
<dbReference type="InterPro" id="IPR036291">
    <property type="entry name" value="NAD(P)-bd_dom_sf"/>
</dbReference>
<dbReference type="PANTHER" id="PTHR43781:SF1">
    <property type="entry name" value="SACCHAROPINE DEHYDROGENASE"/>
    <property type="match status" value="1"/>
</dbReference>
<dbReference type="PANTHER" id="PTHR43781">
    <property type="entry name" value="SACCHAROPINE DEHYDROGENASE"/>
    <property type="match status" value="1"/>
</dbReference>
<dbReference type="Proteomes" id="UP000218377">
    <property type="component" value="Unassembled WGS sequence"/>
</dbReference>
<evidence type="ECO:0000313" key="6">
    <source>
        <dbReference type="Proteomes" id="UP000297736"/>
    </source>
</evidence>
<evidence type="ECO:0000259" key="2">
    <source>
        <dbReference type="Pfam" id="PF03435"/>
    </source>
</evidence>
<dbReference type="Proteomes" id="UP000297736">
    <property type="component" value="Unassembled WGS sequence"/>
</dbReference>
<dbReference type="SUPFAM" id="SSF51735">
    <property type="entry name" value="NAD(P)-binding Rossmann-fold domains"/>
    <property type="match status" value="1"/>
</dbReference>
<comment type="caution">
    <text evidence="3">The sequence shown here is derived from an EMBL/GenBank/DDBJ whole genome shotgun (WGS) entry which is preliminary data.</text>
</comment>
<dbReference type="EMBL" id="NRGX01000001">
    <property type="protein sequence ID" value="PCC16836.1"/>
    <property type="molecule type" value="Genomic_DNA"/>
</dbReference>
<organism evidence="3 5">
    <name type="scientific">Brevibacterium aurantiacum</name>
    <dbReference type="NCBI Taxonomy" id="273384"/>
    <lineage>
        <taxon>Bacteria</taxon>
        <taxon>Bacillati</taxon>
        <taxon>Actinomycetota</taxon>
        <taxon>Actinomycetes</taxon>
        <taxon>Micrococcales</taxon>
        <taxon>Brevibacteriaceae</taxon>
        <taxon>Brevibacterium</taxon>
    </lineage>
</organism>
<accession>A0A2A3WZH2</accession>
<dbReference type="AlphaFoldDB" id="A0A2A3WZH2"/>
<feature type="region of interest" description="Disordered" evidence="1">
    <location>
        <begin position="1"/>
        <end position="20"/>
    </location>
</feature>
<evidence type="ECO:0000313" key="5">
    <source>
        <dbReference type="Proteomes" id="UP000218377"/>
    </source>
</evidence>
<reference evidence="4 6" key="2">
    <citation type="submission" date="2018-10" db="EMBL/GenBank/DDBJ databases">
        <title>Brevibacterium genomes from Austrain hard cheese rinds.</title>
        <authorList>
            <person name="Anast J.M."/>
            <person name="Dzieciol M."/>
            <person name="Schultz D.L."/>
            <person name="Mann E."/>
            <person name="Wagner M."/>
            <person name="Schmitz-Esser S."/>
        </authorList>
    </citation>
    <scope>NUCLEOTIDE SEQUENCE [LARGE SCALE GENOMIC DNA]</scope>
    <source>
        <strain evidence="4 6">L261</strain>
    </source>
</reference>
<dbReference type="Pfam" id="PF03435">
    <property type="entry name" value="Sacchrp_dh_NADP"/>
    <property type="match status" value="1"/>
</dbReference>
<protein>
    <submittedName>
        <fullName evidence="4">NAD-dependent epimerase/dehydratase family protein</fullName>
    </submittedName>
</protein>
<evidence type="ECO:0000313" key="3">
    <source>
        <dbReference type="EMBL" id="PCC16836.1"/>
    </source>
</evidence>
<gene>
    <name evidence="3" type="ORF">CIK79_00075</name>
    <name evidence="4" type="ORF">EB834_19340</name>
</gene>
<feature type="domain" description="Saccharopine dehydrogenase NADP binding" evidence="2">
    <location>
        <begin position="25"/>
        <end position="119"/>
    </location>
</feature>
<dbReference type="InterPro" id="IPR005097">
    <property type="entry name" value="Sacchrp_dh_NADP-bd"/>
</dbReference>
<reference evidence="3 5" key="1">
    <citation type="journal article" date="2017" name="Elife">
        <title>Extensive horizontal gene transfer in cheese-associated bacteria.</title>
        <authorList>
            <person name="Bonham K.S."/>
            <person name="Wolfe B.E."/>
            <person name="Dutton R.J."/>
        </authorList>
    </citation>
    <scope>NUCLEOTIDE SEQUENCE [LARGE SCALE GENOMIC DNA]</scope>
    <source>
        <strain evidence="3 5">JB5</strain>
    </source>
</reference>
<dbReference type="EMBL" id="RHFF01000030">
    <property type="protein sequence ID" value="TGD36529.1"/>
    <property type="molecule type" value="Genomic_DNA"/>
</dbReference>
<dbReference type="Gene3D" id="3.40.50.720">
    <property type="entry name" value="NAD(P)-binding Rossmann-like Domain"/>
    <property type="match status" value="1"/>
</dbReference>
<feature type="compositionally biased region" description="Basic residues" evidence="1">
    <location>
        <begin position="1"/>
        <end position="10"/>
    </location>
</feature>
<proteinExistence type="predicted"/>